<evidence type="ECO:0000256" key="1">
    <source>
        <dbReference type="SAM" id="MobiDB-lite"/>
    </source>
</evidence>
<dbReference type="AlphaFoldDB" id="A0AAU7QAN3"/>
<gene>
    <name evidence="2" type="ORF">ABK905_03155</name>
</gene>
<feature type="region of interest" description="Disordered" evidence="1">
    <location>
        <begin position="38"/>
        <end position="71"/>
    </location>
</feature>
<dbReference type="EMBL" id="CP157947">
    <property type="protein sequence ID" value="XBS70280.1"/>
    <property type="molecule type" value="Genomic_DNA"/>
</dbReference>
<evidence type="ECO:0000313" key="2">
    <source>
        <dbReference type="EMBL" id="XBS70280.1"/>
    </source>
</evidence>
<organism evidence="2">
    <name type="scientific">Acerihabitans sp. KWT182</name>
    <dbReference type="NCBI Taxonomy" id="3157919"/>
    <lineage>
        <taxon>Bacteria</taxon>
        <taxon>Pseudomonadati</taxon>
        <taxon>Pseudomonadota</taxon>
        <taxon>Gammaproteobacteria</taxon>
        <taxon>Enterobacterales</taxon>
        <taxon>Pectobacteriaceae</taxon>
        <taxon>Acerihabitans</taxon>
    </lineage>
</organism>
<proteinExistence type="predicted"/>
<accession>A0AAU7QAN3</accession>
<reference evidence="2" key="1">
    <citation type="submission" date="2024-06" db="EMBL/GenBank/DDBJ databases">
        <authorList>
            <person name="Coelho C."/>
            <person name="Bento M."/>
            <person name="Garcia E."/>
            <person name="Camelo A."/>
            <person name="Brandao I."/>
            <person name="Espirito Santo C."/>
            <person name="Trovao J."/>
            <person name="Verissimo A."/>
            <person name="Costa J."/>
            <person name="Tiago I."/>
        </authorList>
    </citation>
    <scope>NUCLEOTIDE SEQUENCE</scope>
    <source>
        <strain evidence="2">KWT182</strain>
    </source>
</reference>
<name>A0AAU7QAN3_9GAMM</name>
<protein>
    <submittedName>
        <fullName evidence="2">Uncharacterized protein</fullName>
    </submittedName>
</protein>
<sequence length="71" mass="8277">MLGNIPLIGGIFRYKQESQSNTVRIFLIQPREITEPLSTDAGEFARGNVSNRENDHLPDWSRNYLDSQKWR</sequence>